<evidence type="ECO:0000256" key="4">
    <source>
        <dbReference type="ARBA" id="ARBA00022692"/>
    </source>
</evidence>
<dbReference type="PANTHER" id="PTHR30250">
    <property type="entry name" value="PST FAMILY PREDICTED COLANIC ACID TRANSPORTER"/>
    <property type="match status" value="1"/>
</dbReference>
<dbReference type="InterPro" id="IPR050833">
    <property type="entry name" value="Poly_Biosynth_Transport"/>
</dbReference>
<evidence type="ECO:0000256" key="5">
    <source>
        <dbReference type="ARBA" id="ARBA00022989"/>
    </source>
</evidence>
<keyword evidence="4 7" id="KW-0812">Transmembrane</keyword>
<evidence type="ECO:0000313" key="8">
    <source>
        <dbReference type="EMBL" id="ALJ57968.1"/>
    </source>
</evidence>
<evidence type="ECO:0000256" key="2">
    <source>
        <dbReference type="ARBA" id="ARBA00007430"/>
    </source>
</evidence>
<accession>A0A0P0GB39</accession>
<dbReference type="RefSeq" id="WP_029428945.1">
    <property type="nucleotide sequence ID" value="NZ_CP012801.1"/>
</dbReference>
<evidence type="ECO:0000256" key="3">
    <source>
        <dbReference type="ARBA" id="ARBA00022475"/>
    </source>
</evidence>
<feature type="transmembrane region" description="Helical" evidence="7">
    <location>
        <begin position="440"/>
        <end position="458"/>
    </location>
</feature>
<feature type="transmembrane region" description="Helical" evidence="7">
    <location>
        <begin position="212"/>
        <end position="233"/>
    </location>
</feature>
<dbReference type="PANTHER" id="PTHR30250:SF10">
    <property type="entry name" value="LIPOPOLYSACCHARIDE BIOSYNTHESIS PROTEIN WZXC"/>
    <property type="match status" value="1"/>
</dbReference>
<gene>
    <name evidence="8" type="primary">tuaB_2</name>
    <name evidence="8" type="ORF">BcellWH2_00704</name>
</gene>
<dbReference type="KEGG" id="bcel:BcellWH2_00704"/>
<feature type="transmembrane region" description="Helical" evidence="7">
    <location>
        <begin position="290"/>
        <end position="312"/>
    </location>
</feature>
<feature type="transmembrane region" description="Helical" evidence="7">
    <location>
        <begin position="172"/>
        <end position="191"/>
    </location>
</feature>
<dbReference type="EMBL" id="CP012801">
    <property type="protein sequence ID" value="ALJ57968.1"/>
    <property type="molecule type" value="Genomic_DNA"/>
</dbReference>
<feature type="transmembrane region" description="Helical" evidence="7">
    <location>
        <begin position="41"/>
        <end position="58"/>
    </location>
</feature>
<keyword evidence="3" id="KW-1003">Cell membrane</keyword>
<dbReference type="CDD" id="cd13127">
    <property type="entry name" value="MATE_tuaB_like"/>
    <property type="match status" value="1"/>
</dbReference>
<proteinExistence type="inferred from homology"/>
<name>A0A0P0GB39_9BACE</name>
<dbReference type="GO" id="GO:0005886">
    <property type="term" value="C:plasma membrane"/>
    <property type="evidence" value="ECO:0007669"/>
    <property type="project" value="UniProtKB-SubCell"/>
</dbReference>
<feature type="transmembrane region" description="Helical" evidence="7">
    <location>
        <begin position="114"/>
        <end position="134"/>
    </location>
</feature>
<dbReference type="PATRIC" id="fig|246787.4.peg.728"/>
<feature type="transmembrane region" description="Helical" evidence="7">
    <location>
        <begin position="12"/>
        <end position="35"/>
    </location>
</feature>
<dbReference type="Proteomes" id="UP000061809">
    <property type="component" value="Chromosome"/>
</dbReference>
<comment type="subcellular location">
    <subcellularLocation>
        <location evidence="1">Cell membrane</location>
        <topology evidence="1">Multi-pass membrane protein</topology>
    </subcellularLocation>
</comment>
<reference evidence="8 9" key="1">
    <citation type="journal article" date="2015" name="Science">
        <title>Genetic determinants of in vivo fitness and diet responsiveness in multiple human gut Bacteroides.</title>
        <authorList>
            <person name="Wu M."/>
            <person name="McNulty N.P."/>
            <person name="Rodionov D.A."/>
            <person name="Khoroshkin M.S."/>
            <person name="Griffin N.W."/>
            <person name="Cheng J."/>
            <person name="Latreille P."/>
            <person name="Kerstetter R.A."/>
            <person name="Terrapon N."/>
            <person name="Henrissat B."/>
            <person name="Osterman A.L."/>
            <person name="Gordon J.I."/>
        </authorList>
    </citation>
    <scope>NUCLEOTIDE SEQUENCE [LARGE SCALE GENOMIC DNA]</scope>
    <source>
        <strain evidence="8 9">WH2</strain>
    </source>
</reference>
<feature type="transmembrane region" description="Helical" evidence="7">
    <location>
        <begin position="381"/>
        <end position="403"/>
    </location>
</feature>
<evidence type="ECO:0000256" key="6">
    <source>
        <dbReference type="ARBA" id="ARBA00023136"/>
    </source>
</evidence>
<evidence type="ECO:0000256" key="7">
    <source>
        <dbReference type="SAM" id="Phobius"/>
    </source>
</evidence>
<feature type="transmembrane region" description="Helical" evidence="7">
    <location>
        <begin position="79"/>
        <end position="108"/>
    </location>
</feature>
<sequence length="482" mass="54776">MSLKSQTISGVLWGSVGKVGILLVQFVLLIILGRILSPYDYGVIGILSFFTLLSNVIIESGFGQALIRREKVTDLELSSVFYLNLFLGVFLYVILILLSECIALFFNIHELQKISKVFFLIIPVNALGIIQTTLFNKKMEYRKITFISFTSILISGVCSVAFAVLGFGVWALVFQLLIYSITNTFFLWLYGNWKPLFAFSFHSIKGMLPFSINMLFTGVVIVVFNNLYTIIIGKYYSPLDLGYYTQGKKIEDIPSQSLTMVIQNVSYSALSKLQKNNMLLKESYAKIIRLSVFAIAPLLLAGIVLAPNMIPLFLSEKWLPVIPIFQILCVYGAFFPLHSISMNILKVKGDSKIILKLEILRRGLMLLVVFLTLQYDIYVLLWGSVFSSLLSVAINLYFCGRAIYYPIIEQLKNIFPYYFFSLLSCIVSYIVGLFFVDNILLAFVCQSITFLFVYILLLKISRNSAYIDCVDIMKTYLKRKSE</sequence>
<feature type="transmembrane region" description="Helical" evidence="7">
    <location>
        <begin position="146"/>
        <end position="166"/>
    </location>
</feature>
<evidence type="ECO:0000256" key="1">
    <source>
        <dbReference type="ARBA" id="ARBA00004651"/>
    </source>
</evidence>
<protein>
    <submittedName>
        <fullName evidence="8">Teichuronic acid biosynthesis protein TuaB</fullName>
    </submittedName>
</protein>
<keyword evidence="6 7" id="KW-0472">Membrane</keyword>
<feature type="transmembrane region" description="Helical" evidence="7">
    <location>
        <begin position="359"/>
        <end position="375"/>
    </location>
</feature>
<evidence type="ECO:0000313" key="9">
    <source>
        <dbReference type="Proteomes" id="UP000061809"/>
    </source>
</evidence>
<feature type="transmembrane region" description="Helical" evidence="7">
    <location>
        <begin position="415"/>
        <end position="434"/>
    </location>
</feature>
<comment type="similarity">
    <text evidence="2">Belongs to the polysaccharide synthase family.</text>
</comment>
<organism evidence="8 9">
    <name type="scientific">Bacteroides cellulosilyticus</name>
    <dbReference type="NCBI Taxonomy" id="246787"/>
    <lineage>
        <taxon>Bacteria</taxon>
        <taxon>Pseudomonadati</taxon>
        <taxon>Bacteroidota</taxon>
        <taxon>Bacteroidia</taxon>
        <taxon>Bacteroidales</taxon>
        <taxon>Bacteroidaceae</taxon>
        <taxon>Bacteroides</taxon>
    </lineage>
</organism>
<dbReference type="Pfam" id="PF13440">
    <property type="entry name" value="Polysacc_synt_3"/>
    <property type="match status" value="1"/>
</dbReference>
<keyword evidence="5 7" id="KW-1133">Transmembrane helix</keyword>
<feature type="transmembrane region" description="Helical" evidence="7">
    <location>
        <begin position="318"/>
        <end position="338"/>
    </location>
</feature>
<dbReference type="AlphaFoldDB" id="A0A0P0GB39"/>